<dbReference type="PANTHER" id="PTHR45527">
    <property type="entry name" value="NONRIBOSOMAL PEPTIDE SYNTHETASE"/>
    <property type="match status" value="1"/>
</dbReference>
<dbReference type="InterPro" id="IPR020845">
    <property type="entry name" value="AMP-binding_CS"/>
</dbReference>
<dbReference type="SUPFAM" id="SSF52777">
    <property type="entry name" value="CoA-dependent acyltransferases"/>
    <property type="match status" value="1"/>
</dbReference>
<dbReference type="GO" id="GO:0043041">
    <property type="term" value="P:amino acid activation for nonribosomal peptide biosynthetic process"/>
    <property type="evidence" value="ECO:0007669"/>
    <property type="project" value="TreeGrafter"/>
</dbReference>
<dbReference type="AlphaFoldDB" id="A0A1L9RLU8"/>
<dbReference type="SUPFAM" id="SSF56801">
    <property type="entry name" value="Acetyl-CoA synthetase-like"/>
    <property type="match status" value="1"/>
</dbReference>
<proteinExistence type="predicted"/>
<gene>
    <name evidence="5" type="ORF">ASPWEDRAFT_41098</name>
</gene>
<evidence type="ECO:0000256" key="2">
    <source>
        <dbReference type="ARBA" id="ARBA00022553"/>
    </source>
</evidence>
<evidence type="ECO:0000256" key="3">
    <source>
        <dbReference type="ARBA" id="ARBA00022598"/>
    </source>
</evidence>
<dbReference type="SUPFAM" id="SSF47336">
    <property type="entry name" value="ACP-like"/>
    <property type="match status" value="1"/>
</dbReference>
<dbReference type="EMBL" id="KV878212">
    <property type="protein sequence ID" value="OJJ35863.1"/>
    <property type="molecule type" value="Genomic_DNA"/>
</dbReference>
<dbReference type="Gene3D" id="3.30.300.30">
    <property type="match status" value="1"/>
</dbReference>
<evidence type="ECO:0000256" key="1">
    <source>
        <dbReference type="ARBA" id="ARBA00022450"/>
    </source>
</evidence>
<dbReference type="Pfam" id="PF00550">
    <property type="entry name" value="PP-binding"/>
    <property type="match status" value="1"/>
</dbReference>
<dbReference type="RefSeq" id="XP_040689539.1">
    <property type="nucleotide sequence ID" value="XM_040835471.1"/>
</dbReference>
<dbReference type="InterPro" id="IPR000873">
    <property type="entry name" value="AMP-dep_synth/lig_dom"/>
</dbReference>
<dbReference type="GO" id="GO:0044550">
    <property type="term" value="P:secondary metabolite biosynthetic process"/>
    <property type="evidence" value="ECO:0007669"/>
    <property type="project" value="TreeGrafter"/>
</dbReference>
<dbReference type="InterPro" id="IPR009081">
    <property type="entry name" value="PP-bd_ACP"/>
</dbReference>
<dbReference type="VEuPathDB" id="FungiDB:ASPWEDRAFT_41098"/>
<dbReference type="PROSITE" id="PS00455">
    <property type="entry name" value="AMP_BINDING"/>
    <property type="match status" value="1"/>
</dbReference>
<dbReference type="Gene3D" id="1.10.1200.10">
    <property type="entry name" value="ACP-like"/>
    <property type="match status" value="1"/>
</dbReference>
<accession>A0A1L9RLU8</accession>
<dbReference type="GO" id="GO:0005737">
    <property type="term" value="C:cytoplasm"/>
    <property type="evidence" value="ECO:0007669"/>
    <property type="project" value="TreeGrafter"/>
</dbReference>
<dbReference type="GeneID" id="63751319"/>
<dbReference type="InterPro" id="IPR045851">
    <property type="entry name" value="AMP-bd_C_sf"/>
</dbReference>
<dbReference type="GO" id="GO:0031177">
    <property type="term" value="F:phosphopantetheine binding"/>
    <property type="evidence" value="ECO:0007669"/>
    <property type="project" value="TreeGrafter"/>
</dbReference>
<evidence type="ECO:0000313" key="5">
    <source>
        <dbReference type="EMBL" id="OJJ35863.1"/>
    </source>
</evidence>
<keyword evidence="2" id="KW-0597">Phosphoprotein</keyword>
<dbReference type="PANTHER" id="PTHR45527:SF12">
    <property type="entry name" value="NONRIBOSOMAL PEPTIDE SYNTHETASE IVOA"/>
    <property type="match status" value="1"/>
</dbReference>
<dbReference type="FunFam" id="3.30.300.30:FF:000015">
    <property type="entry name" value="Nonribosomal peptide synthase SidD"/>
    <property type="match status" value="1"/>
</dbReference>
<dbReference type="GO" id="GO:0016874">
    <property type="term" value="F:ligase activity"/>
    <property type="evidence" value="ECO:0007669"/>
    <property type="project" value="UniProtKB-KW"/>
</dbReference>
<protein>
    <recommendedName>
        <fullName evidence="4">Carrier domain-containing protein</fullName>
    </recommendedName>
</protein>
<dbReference type="Pfam" id="PF00501">
    <property type="entry name" value="AMP-binding"/>
    <property type="match status" value="1"/>
</dbReference>
<dbReference type="Proteomes" id="UP000184383">
    <property type="component" value="Unassembled WGS sequence"/>
</dbReference>
<dbReference type="Gene3D" id="3.40.50.12780">
    <property type="entry name" value="N-terminal domain of ligase-like"/>
    <property type="match status" value="1"/>
</dbReference>
<keyword evidence="6" id="KW-1185">Reference proteome</keyword>
<dbReference type="InterPro" id="IPR010071">
    <property type="entry name" value="AA_adenyl_dom"/>
</dbReference>
<dbReference type="PROSITE" id="PS50075">
    <property type="entry name" value="CARRIER"/>
    <property type="match status" value="1"/>
</dbReference>
<dbReference type="InterPro" id="IPR036736">
    <property type="entry name" value="ACP-like_sf"/>
</dbReference>
<organism evidence="5 6">
    <name type="scientific">Aspergillus wentii DTO 134E9</name>
    <dbReference type="NCBI Taxonomy" id="1073089"/>
    <lineage>
        <taxon>Eukaryota</taxon>
        <taxon>Fungi</taxon>
        <taxon>Dikarya</taxon>
        <taxon>Ascomycota</taxon>
        <taxon>Pezizomycotina</taxon>
        <taxon>Eurotiomycetes</taxon>
        <taxon>Eurotiomycetidae</taxon>
        <taxon>Eurotiales</taxon>
        <taxon>Aspergillaceae</taxon>
        <taxon>Aspergillus</taxon>
        <taxon>Aspergillus subgen. Cremei</taxon>
    </lineage>
</organism>
<dbReference type="STRING" id="1073089.A0A1L9RLU8"/>
<dbReference type="CDD" id="cd05918">
    <property type="entry name" value="A_NRPS_SidN3_like"/>
    <property type="match status" value="1"/>
</dbReference>
<feature type="domain" description="Carrier" evidence="4">
    <location>
        <begin position="817"/>
        <end position="893"/>
    </location>
</feature>
<dbReference type="OrthoDB" id="416786at2759"/>
<sequence>MTDSRPTVLCVECPEPPCRLEEVTSSSKVAQVTEKVLELEINPRNLCRDSPDRDHDDARQYWIQQLSDSDAPAFPNKPSVQNVRKTLMREIPLQSNANVKGVSSSATVQLAWALTISQYTGSVDVVFGAARPRGDQNDIFPMRIVLDTDEVIQQAAEEIHGKNHEMVPYQQDGLPNIKQWTSGAGCGFHNILLLDSKIDATTDASLRAYPLVLQCSFKSERLALNAMFDPLVVTEIYVQRVLNQLIHNINQLSRHWDRQISNISYLNSHDAVQLKRWNDTLPEPIQRGVNELIADNIRSHPDADAICAWDGSLTYDELDQLSSRLALKLIQHGVCPGTVIPVYFPRSMWTPVVLLAITLTGAAFVMLDRDHPEDRLRDICQQVNATLVVCPHSDVVTASSFCAGIFPVNPDQLNGLAPHVAIDFQPSPETLLYVAFTSGSTGRPKGAMISHHSFSSLAVRLNHVTNRGRHTRRLALSSYAFDVSIGDIFFTLIGGGCVCIPPNLDDLPKATSDLKANAFDTTNSVLRTLSPGECPGVESVLTTGESPTRDVLTAWTNKVKLIQVYGPTECSVWCATTSPMKSTTEPSIIGNPLGCRSWIVDPAIPEKLMPIQGIGELVIEGPIVGLGYISNPQKTETTFISRPKWVNDGTGKVYRTGDLVQYTESGTLRFIGRKDRQVKLYGNRIELGEVEFQVQQAFSRPISVVAELIRPAGANSLPVLLAFVCLTPNHKQLSATESTNGLLEAGTEDFRTMTATVRLRLREILPPFMIPGVFLPVSYIPWTPTGKTDRNRLRRAAEALDRHELSLAEAGTISFRAPETDTEKALHKLFAKILSIPEDQLSADAHFFHAGGDSVLAWRLVMAARAKGIIFTGDQVLNHPVLSNLALAVQAQRL</sequence>
<evidence type="ECO:0000313" key="6">
    <source>
        <dbReference type="Proteomes" id="UP000184383"/>
    </source>
</evidence>
<keyword evidence="3" id="KW-0436">Ligase</keyword>
<name>A0A1L9RLU8_ASPWE</name>
<reference evidence="6" key="1">
    <citation type="journal article" date="2017" name="Genome Biol.">
        <title>Comparative genomics reveals high biological diversity and specific adaptations in the industrially and medically important fungal genus Aspergillus.</title>
        <authorList>
            <person name="de Vries R.P."/>
            <person name="Riley R."/>
            <person name="Wiebenga A."/>
            <person name="Aguilar-Osorio G."/>
            <person name="Amillis S."/>
            <person name="Uchima C.A."/>
            <person name="Anderluh G."/>
            <person name="Asadollahi M."/>
            <person name="Askin M."/>
            <person name="Barry K."/>
            <person name="Battaglia E."/>
            <person name="Bayram O."/>
            <person name="Benocci T."/>
            <person name="Braus-Stromeyer S.A."/>
            <person name="Caldana C."/>
            <person name="Canovas D."/>
            <person name="Cerqueira G.C."/>
            <person name="Chen F."/>
            <person name="Chen W."/>
            <person name="Choi C."/>
            <person name="Clum A."/>
            <person name="Dos Santos R.A."/>
            <person name="Damasio A.R."/>
            <person name="Diallinas G."/>
            <person name="Emri T."/>
            <person name="Fekete E."/>
            <person name="Flipphi M."/>
            <person name="Freyberg S."/>
            <person name="Gallo A."/>
            <person name="Gournas C."/>
            <person name="Habgood R."/>
            <person name="Hainaut M."/>
            <person name="Harispe M.L."/>
            <person name="Henrissat B."/>
            <person name="Hilden K.S."/>
            <person name="Hope R."/>
            <person name="Hossain A."/>
            <person name="Karabika E."/>
            <person name="Karaffa L."/>
            <person name="Karanyi Z."/>
            <person name="Krasevec N."/>
            <person name="Kuo A."/>
            <person name="Kusch H."/>
            <person name="LaButti K."/>
            <person name="Lagendijk E.L."/>
            <person name="Lapidus A."/>
            <person name="Levasseur A."/>
            <person name="Lindquist E."/>
            <person name="Lipzen A."/>
            <person name="Logrieco A.F."/>
            <person name="MacCabe A."/>
            <person name="Maekelae M.R."/>
            <person name="Malavazi I."/>
            <person name="Melin P."/>
            <person name="Meyer V."/>
            <person name="Mielnichuk N."/>
            <person name="Miskei M."/>
            <person name="Molnar A.P."/>
            <person name="Mule G."/>
            <person name="Ngan C.Y."/>
            <person name="Orejas M."/>
            <person name="Orosz E."/>
            <person name="Ouedraogo J.P."/>
            <person name="Overkamp K.M."/>
            <person name="Park H.-S."/>
            <person name="Perrone G."/>
            <person name="Piumi F."/>
            <person name="Punt P.J."/>
            <person name="Ram A.F."/>
            <person name="Ramon A."/>
            <person name="Rauscher S."/>
            <person name="Record E."/>
            <person name="Riano-Pachon D.M."/>
            <person name="Robert V."/>
            <person name="Roehrig J."/>
            <person name="Ruller R."/>
            <person name="Salamov A."/>
            <person name="Salih N.S."/>
            <person name="Samson R.A."/>
            <person name="Sandor E."/>
            <person name="Sanguinetti M."/>
            <person name="Schuetze T."/>
            <person name="Sepcic K."/>
            <person name="Shelest E."/>
            <person name="Sherlock G."/>
            <person name="Sophianopoulou V."/>
            <person name="Squina F.M."/>
            <person name="Sun H."/>
            <person name="Susca A."/>
            <person name="Todd R.B."/>
            <person name="Tsang A."/>
            <person name="Unkles S.E."/>
            <person name="van de Wiele N."/>
            <person name="van Rossen-Uffink D."/>
            <person name="Oliveira J.V."/>
            <person name="Vesth T.C."/>
            <person name="Visser J."/>
            <person name="Yu J.-H."/>
            <person name="Zhou M."/>
            <person name="Andersen M.R."/>
            <person name="Archer D.B."/>
            <person name="Baker S.E."/>
            <person name="Benoit I."/>
            <person name="Brakhage A.A."/>
            <person name="Braus G.H."/>
            <person name="Fischer R."/>
            <person name="Frisvad J.C."/>
            <person name="Goldman G.H."/>
            <person name="Houbraken J."/>
            <person name="Oakley B."/>
            <person name="Pocsi I."/>
            <person name="Scazzocchio C."/>
            <person name="Seiboth B."/>
            <person name="vanKuyk P.A."/>
            <person name="Wortman J."/>
            <person name="Dyer P.S."/>
            <person name="Grigoriev I.V."/>
        </authorList>
    </citation>
    <scope>NUCLEOTIDE SEQUENCE [LARGE SCALE GENOMIC DNA]</scope>
    <source>
        <strain evidence="6">DTO 134E9</strain>
    </source>
</reference>
<keyword evidence="1" id="KW-0596">Phosphopantetheine</keyword>
<dbReference type="InterPro" id="IPR042099">
    <property type="entry name" value="ANL_N_sf"/>
</dbReference>
<dbReference type="Gene3D" id="3.30.559.30">
    <property type="entry name" value="Nonribosomal peptide synthetase, condensation domain"/>
    <property type="match status" value="1"/>
</dbReference>
<evidence type="ECO:0000259" key="4">
    <source>
        <dbReference type="PROSITE" id="PS50075"/>
    </source>
</evidence>
<dbReference type="NCBIfam" id="TIGR01733">
    <property type="entry name" value="AA-adenyl-dom"/>
    <property type="match status" value="1"/>
</dbReference>